<feature type="domain" description="CCA-adding enzyme C-terminal" evidence="12">
    <location>
        <begin position="261"/>
        <end position="404"/>
    </location>
</feature>
<keyword evidence="6" id="KW-0547">Nucleotide-binding</keyword>
<dbReference type="PANTHER" id="PTHR46173:SF1">
    <property type="entry name" value="CCA TRNA NUCLEOTIDYLTRANSFERASE 1, MITOCHONDRIAL"/>
    <property type="match status" value="1"/>
</dbReference>
<evidence type="ECO:0000256" key="6">
    <source>
        <dbReference type="ARBA" id="ARBA00022741"/>
    </source>
</evidence>
<keyword evidence="14" id="KW-1185">Reference proteome</keyword>
<dbReference type="CDD" id="cd05398">
    <property type="entry name" value="NT_ClassII-CCAase"/>
    <property type="match status" value="1"/>
</dbReference>
<evidence type="ECO:0000259" key="12">
    <source>
        <dbReference type="Pfam" id="PF13735"/>
    </source>
</evidence>
<dbReference type="Pfam" id="PF13735">
    <property type="entry name" value="tRNA_NucTran2_2"/>
    <property type="match status" value="1"/>
</dbReference>
<proteinExistence type="inferred from homology"/>
<organism evidence="13 14">
    <name type="scientific">Seinonella peptonophila</name>
    <dbReference type="NCBI Taxonomy" id="112248"/>
    <lineage>
        <taxon>Bacteria</taxon>
        <taxon>Bacillati</taxon>
        <taxon>Bacillota</taxon>
        <taxon>Bacilli</taxon>
        <taxon>Bacillales</taxon>
        <taxon>Thermoactinomycetaceae</taxon>
        <taxon>Seinonella</taxon>
    </lineage>
</organism>
<accession>A0A1M4SUS1</accession>
<comment type="similarity">
    <text evidence="9">Belongs to the tRNA nucleotidyltransferase/poly(A) polymerase family.</text>
</comment>
<comment type="cofactor">
    <cofactor evidence="1">
        <name>Mg(2+)</name>
        <dbReference type="ChEBI" id="CHEBI:18420"/>
    </cofactor>
</comment>
<dbReference type="GO" id="GO:0008033">
    <property type="term" value="P:tRNA processing"/>
    <property type="evidence" value="ECO:0007669"/>
    <property type="project" value="UniProtKB-KW"/>
</dbReference>
<keyword evidence="8 9" id="KW-0694">RNA-binding</keyword>
<keyword evidence="3" id="KW-0819">tRNA processing</keyword>
<evidence type="ECO:0000259" key="10">
    <source>
        <dbReference type="Pfam" id="PF01743"/>
    </source>
</evidence>
<gene>
    <name evidence="13" type="ORF">SAMN05444392_101151</name>
</gene>
<dbReference type="GO" id="GO:0000166">
    <property type="term" value="F:nucleotide binding"/>
    <property type="evidence" value="ECO:0007669"/>
    <property type="project" value="UniProtKB-KW"/>
</dbReference>
<dbReference type="PANTHER" id="PTHR46173">
    <property type="entry name" value="CCA TRNA NUCLEOTIDYLTRANSFERASE 1, MITOCHONDRIAL"/>
    <property type="match status" value="1"/>
</dbReference>
<keyword evidence="2 9" id="KW-0808">Transferase</keyword>
<dbReference type="NCBIfam" id="NF009814">
    <property type="entry name" value="PRK13299.1"/>
    <property type="match status" value="1"/>
</dbReference>
<name>A0A1M4SUS1_9BACL</name>
<evidence type="ECO:0000256" key="8">
    <source>
        <dbReference type="ARBA" id="ARBA00022884"/>
    </source>
</evidence>
<keyword evidence="7" id="KW-0460">Magnesium</keyword>
<dbReference type="InterPro" id="IPR032828">
    <property type="entry name" value="PolyA_RNA-bd"/>
</dbReference>
<evidence type="ECO:0000259" key="11">
    <source>
        <dbReference type="Pfam" id="PF12627"/>
    </source>
</evidence>
<dbReference type="Proteomes" id="UP000184476">
    <property type="component" value="Unassembled WGS sequence"/>
</dbReference>
<dbReference type="Gene3D" id="3.30.460.10">
    <property type="entry name" value="Beta Polymerase, domain 2"/>
    <property type="match status" value="1"/>
</dbReference>
<dbReference type="InterPro" id="IPR002646">
    <property type="entry name" value="PolA_pol_head_dom"/>
</dbReference>
<dbReference type="Pfam" id="PF01743">
    <property type="entry name" value="PolyA_pol"/>
    <property type="match status" value="1"/>
</dbReference>
<dbReference type="GO" id="GO:0016779">
    <property type="term" value="F:nucleotidyltransferase activity"/>
    <property type="evidence" value="ECO:0007669"/>
    <property type="project" value="UniProtKB-KW"/>
</dbReference>
<dbReference type="EMBL" id="FQVL01000001">
    <property type="protein sequence ID" value="SHE35942.1"/>
    <property type="molecule type" value="Genomic_DNA"/>
</dbReference>
<dbReference type="Gene3D" id="1.10.246.80">
    <property type="match status" value="1"/>
</dbReference>
<sequence>MARFDLTSSKIEPKHLFAAQTVMGKLEQQGFQAYIVGGFVRDFILQHRSKDIDIATDARPDQVISLFNRTAPTGLQHGTVTVIIDEIPIEVTTFRVEKDYNDHRHPSVVQFVNSLEADLSRRDFTINAMAISIDGELYDPFGGEDDLRRGLIRAVGDAEQRFLEDALRMIRAIRFATKLKFNIDSSTERALLNHRSLCQHLSIERIVAELEKIWDSEYSSSGIQRFVNYHLWKRLPVFSCWNWIEPTVHQYQMFDLNGDRITKWLFLFLLGNQSDIIISCQNLHFSNQDTNECLQAFVCYQLGVENLDEESIIRMLLKYGFQTVKRAFYLIQFMQCSSTTSMERLEHLWNRLIIHHLKELTINGNDLLSITYRSPGPWIAKTLEELLFLVASGKLPNHRQNLLEEGRRIVKTFT</sequence>
<evidence type="ECO:0000256" key="3">
    <source>
        <dbReference type="ARBA" id="ARBA00022694"/>
    </source>
</evidence>
<evidence type="ECO:0000256" key="1">
    <source>
        <dbReference type="ARBA" id="ARBA00001946"/>
    </source>
</evidence>
<feature type="domain" description="tRNA nucleotidyltransferase/poly(A) polymerase RNA and SrmB- binding" evidence="11">
    <location>
        <begin position="181"/>
        <end position="237"/>
    </location>
</feature>
<dbReference type="GO" id="GO:0000049">
    <property type="term" value="F:tRNA binding"/>
    <property type="evidence" value="ECO:0007669"/>
    <property type="project" value="TreeGrafter"/>
</dbReference>
<keyword evidence="4" id="KW-0548">Nucleotidyltransferase</keyword>
<dbReference type="AlphaFoldDB" id="A0A1M4SUS1"/>
<dbReference type="STRING" id="112248.SAMN05444392_101151"/>
<evidence type="ECO:0000256" key="5">
    <source>
        <dbReference type="ARBA" id="ARBA00022723"/>
    </source>
</evidence>
<dbReference type="SUPFAM" id="SSF81301">
    <property type="entry name" value="Nucleotidyltransferase"/>
    <property type="match status" value="1"/>
</dbReference>
<dbReference type="Gene3D" id="1.10.3090.10">
    <property type="entry name" value="cca-adding enzyme, domain 2"/>
    <property type="match status" value="1"/>
</dbReference>
<evidence type="ECO:0000313" key="13">
    <source>
        <dbReference type="EMBL" id="SHE35942.1"/>
    </source>
</evidence>
<evidence type="ECO:0000256" key="2">
    <source>
        <dbReference type="ARBA" id="ARBA00022679"/>
    </source>
</evidence>
<protein>
    <submittedName>
        <fullName evidence="13">tRNA nucleotidyltransferase (CCA-adding enzyme)</fullName>
    </submittedName>
</protein>
<evidence type="ECO:0000256" key="4">
    <source>
        <dbReference type="ARBA" id="ARBA00022695"/>
    </source>
</evidence>
<dbReference type="OrthoDB" id="9805698at2"/>
<evidence type="ECO:0000313" key="14">
    <source>
        <dbReference type="Proteomes" id="UP000184476"/>
    </source>
</evidence>
<evidence type="ECO:0000256" key="7">
    <source>
        <dbReference type="ARBA" id="ARBA00022842"/>
    </source>
</evidence>
<dbReference type="GO" id="GO:0046872">
    <property type="term" value="F:metal ion binding"/>
    <property type="evidence" value="ECO:0007669"/>
    <property type="project" value="UniProtKB-KW"/>
</dbReference>
<dbReference type="RefSeq" id="WP_073150423.1">
    <property type="nucleotide sequence ID" value="NZ_FQVL01000001.1"/>
</dbReference>
<dbReference type="InterPro" id="IPR032810">
    <property type="entry name" value="CCA-adding_enz_C"/>
</dbReference>
<keyword evidence="5" id="KW-0479">Metal-binding</keyword>
<dbReference type="Pfam" id="PF12627">
    <property type="entry name" value="PolyA_pol_RNAbd"/>
    <property type="match status" value="1"/>
</dbReference>
<dbReference type="InterPro" id="IPR043519">
    <property type="entry name" value="NT_sf"/>
</dbReference>
<reference evidence="13 14" key="1">
    <citation type="submission" date="2016-11" db="EMBL/GenBank/DDBJ databases">
        <authorList>
            <person name="Jaros S."/>
            <person name="Januszkiewicz K."/>
            <person name="Wedrychowicz H."/>
        </authorList>
    </citation>
    <scope>NUCLEOTIDE SEQUENCE [LARGE SCALE GENOMIC DNA]</scope>
    <source>
        <strain evidence="13 14">DSM 44666</strain>
    </source>
</reference>
<dbReference type="InterPro" id="IPR050264">
    <property type="entry name" value="Bact_CCA-adding_enz_type3_sf"/>
</dbReference>
<feature type="domain" description="Poly A polymerase head" evidence="10">
    <location>
        <begin position="33"/>
        <end position="153"/>
    </location>
</feature>
<evidence type="ECO:0000256" key="9">
    <source>
        <dbReference type="RuleBase" id="RU003953"/>
    </source>
</evidence>
<dbReference type="SUPFAM" id="SSF81891">
    <property type="entry name" value="Poly A polymerase C-terminal region-like"/>
    <property type="match status" value="1"/>
</dbReference>